<reference evidence="2" key="1">
    <citation type="journal article" date="2022" name="Mol. Ecol. Resour.">
        <title>The genomes of chicory, endive, great burdock and yacon provide insights into Asteraceae palaeo-polyploidization history and plant inulin production.</title>
        <authorList>
            <person name="Fan W."/>
            <person name="Wang S."/>
            <person name="Wang H."/>
            <person name="Wang A."/>
            <person name="Jiang F."/>
            <person name="Liu H."/>
            <person name="Zhao H."/>
            <person name="Xu D."/>
            <person name="Zhang Y."/>
        </authorList>
    </citation>
    <scope>NUCLEOTIDE SEQUENCE [LARGE SCALE GENOMIC DNA]</scope>
    <source>
        <strain evidence="2">cv. Yunnan</strain>
    </source>
</reference>
<dbReference type="EMBL" id="CM042028">
    <property type="protein sequence ID" value="KAI3799001.1"/>
    <property type="molecule type" value="Genomic_DNA"/>
</dbReference>
<gene>
    <name evidence="1" type="ORF">L1987_34289</name>
</gene>
<accession>A0ACB9HUX3</accession>
<proteinExistence type="predicted"/>
<evidence type="ECO:0000313" key="1">
    <source>
        <dbReference type="EMBL" id="KAI3799001.1"/>
    </source>
</evidence>
<sequence>MTTITSRELNYIVFRYLQESGFQHTAFNLGYEAAIDKETSIDVNSVPPGALITLVQKGLQYLEMEANLKIVLVLAYP</sequence>
<name>A0ACB9HUX3_9ASTR</name>
<reference evidence="1 2" key="2">
    <citation type="journal article" date="2022" name="Mol. Ecol. Resour.">
        <title>The genomes of chicory, endive, great burdock and yacon provide insights into Asteraceae paleo-polyploidization history and plant inulin production.</title>
        <authorList>
            <person name="Fan W."/>
            <person name="Wang S."/>
            <person name="Wang H."/>
            <person name="Wang A."/>
            <person name="Jiang F."/>
            <person name="Liu H."/>
            <person name="Zhao H."/>
            <person name="Xu D."/>
            <person name="Zhang Y."/>
        </authorList>
    </citation>
    <scope>NUCLEOTIDE SEQUENCE [LARGE SCALE GENOMIC DNA]</scope>
    <source>
        <strain evidence="2">cv. Yunnan</strain>
        <tissue evidence="1">Leaves</tissue>
    </source>
</reference>
<organism evidence="1 2">
    <name type="scientific">Smallanthus sonchifolius</name>
    <dbReference type="NCBI Taxonomy" id="185202"/>
    <lineage>
        <taxon>Eukaryota</taxon>
        <taxon>Viridiplantae</taxon>
        <taxon>Streptophyta</taxon>
        <taxon>Embryophyta</taxon>
        <taxon>Tracheophyta</taxon>
        <taxon>Spermatophyta</taxon>
        <taxon>Magnoliopsida</taxon>
        <taxon>eudicotyledons</taxon>
        <taxon>Gunneridae</taxon>
        <taxon>Pentapetalae</taxon>
        <taxon>asterids</taxon>
        <taxon>campanulids</taxon>
        <taxon>Asterales</taxon>
        <taxon>Asteraceae</taxon>
        <taxon>Asteroideae</taxon>
        <taxon>Heliantheae alliance</taxon>
        <taxon>Millerieae</taxon>
        <taxon>Smallanthus</taxon>
    </lineage>
</organism>
<keyword evidence="2" id="KW-1185">Reference proteome</keyword>
<evidence type="ECO:0000313" key="2">
    <source>
        <dbReference type="Proteomes" id="UP001056120"/>
    </source>
</evidence>
<dbReference type="Proteomes" id="UP001056120">
    <property type="component" value="Linkage Group LG11"/>
</dbReference>
<comment type="caution">
    <text evidence="1">The sequence shown here is derived from an EMBL/GenBank/DDBJ whole genome shotgun (WGS) entry which is preliminary data.</text>
</comment>
<protein>
    <submittedName>
        <fullName evidence="1">Uncharacterized protein</fullName>
    </submittedName>
</protein>